<proteinExistence type="predicted"/>
<evidence type="ECO:0000256" key="6">
    <source>
        <dbReference type="ARBA" id="ARBA00023136"/>
    </source>
</evidence>
<gene>
    <name evidence="11" type="ORF">SAMN04487996_112226</name>
</gene>
<dbReference type="InterPro" id="IPR001807">
    <property type="entry name" value="ClC"/>
</dbReference>
<protein>
    <submittedName>
        <fullName evidence="11">Chloride channel protein, CIC family</fullName>
    </submittedName>
</protein>
<organism evidence="11 12">
    <name type="scientific">Dyadobacter soli</name>
    <dbReference type="NCBI Taxonomy" id="659014"/>
    <lineage>
        <taxon>Bacteria</taxon>
        <taxon>Pseudomonadati</taxon>
        <taxon>Bacteroidota</taxon>
        <taxon>Cytophagia</taxon>
        <taxon>Cytophagales</taxon>
        <taxon>Spirosomataceae</taxon>
        <taxon>Dyadobacter</taxon>
    </lineage>
</organism>
<dbReference type="Proteomes" id="UP000198748">
    <property type="component" value="Unassembled WGS sequence"/>
</dbReference>
<dbReference type="GO" id="GO:0005254">
    <property type="term" value="F:chloride channel activity"/>
    <property type="evidence" value="ECO:0007669"/>
    <property type="project" value="UniProtKB-KW"/>
</dbReference>
<keyword evidence="4 10" id="KW-1133">Transmembrane helix</keyword>
<sequence length="447" mass="48855">MQGWSFPIQDTIMEFNSYKVKKSQRVVAVLIAAAVTGVFSALVADTLKVITEHYEEAFLENLRHNRYLIFIIPLIGLTTIHMLRYFLFRNKANKGIKEVLDTINKNAHTLPAYKIPSHYFNGLLTVIFGGSTGIEVSTVVSTAAIGALSSRKVSYLRKYRTDLVCAGLAAGVTALFNAPVAGFLFAFEVFTRRKSKLHTAAVITAVLSSYLITRFFFYKQVFHFSVTNWRTEALPYMILLGVLAGLNSVYLTKCVLFCKKFFGSLQNDYTRIIGGSLLISTMIFFVPNLYGEGYEGIKHVFRHADAPTLAVILPLLGVLLLKPVATSVTLGAGGDGGVFAPSLFIGAFLGLIVCVVLNHYFGLGLIPVNFVLIGMAAVLSGSIHAPFTSIFLVCALADNYILFIPIVIASLVSKWVAAAIFPYSVYTYQAKHAHVAAPAATVPQPRP</sequence>
<keyword evidence="5" id="KW-0406">Ion transport</keyword>
<evidence type="ECO:0000313" key="11">
    <source>
        <dbReference type="EMBL" id="SDF79899.1"/>
    </source>
</evidence>
<keyword evidence="7" id="KW-0869">Chloride channel</keyword>
<dbReference type="Gene3D" id="1.10.3080.10">
    <property type="entry name" value="Clc chloride channel"/>
    <property type="match status" value="1"/>
</dbReference>
<feature type="transmembrane region" description="Helical" evidence="10">
    <location>
        <begin position="197"/>
        <end position="217"/>
    </location>
</feature>
<evidence type="ECO:0000256" key="3">
    <source>
        <dbReference type="ARBA" id="ARBA00022692"/>
    </source>
</evidence>
<dbReference type="PANTHER" id="PTHR43427">
    <property type="entry name" value="CHLORIDE CHANNEL PROTEIN CLC-E"/>
    <property type="match status" value="1"/>
</dbReference>
<evidence type="ECO:0000256" key="5">
    <source>
        <dbReference type="ARBA" id="ARBA00023065"/>
    </source>
</evidence>
<evidence type="ECO:0000256" key="7">
    <source>
        <dbReference type="ARBA" id="ARBA00023173"/>
    </source>
</evidence>
<comment type="subcellular location">
    <subcellularLocation>
        <location evidence="1">Membrane</location>
        <topology evidence="1">Multi-pass membrane protein</topology>
    </subcellularLocation>
</comment>
<feature type="transmembrane region" description="Helical" evidence="10">
    <location>
        <begin position="306"/>
        <end position="325"/>
    </location>
</feature>
<evidence type="ECO:0000256" key="10">
    <source>
        <dbReference type="SAM" id="Phobius"/>
    </source>
</evidence>
<dbReference type="STRING" id="659014.SAMN04487996_112226"/>
<feature type="transmembrane region" description="Helical" evidence="10">
    <location>
        <begin position="400"/>
        <end position="421"/>
    </location>
</feature>
<feature type="transmembrane region" description="Helical" evidence="10">
    <location>
        <begin position="26"/>
        <end position="47"/>
    </location>
</feature>
<evidence type="ECO:0000313" key="12">
    <source>
        <dbReference type="Proteomes" id="UP000198748"/>
    </source>
</evidence>
<dbReference type="EMBL" id="FNAN01000012">
    <property type="protein sequence ID" value="SDF79899.1"/>
    <property type="molecule type" value="Genomic_DNA"/>
</dbReference>
<keyword evidence="8" id="KW-0868">Chloride</keyword>
<evidence type="ECO:0000256" key="8">
    <source>
        <dbReference type="ARBA" id="ARBA00023214"/>
    </source>
</evidence>
<dbReference type="PANTHER" id="PTHR43427:SF6">
    <property type="entry name" value="CHLORIDE CHANNEL PROTEIN CLC-E"/>
    <property type="match status" value="1"/>
</dbReference>
<keyword evidence="3 10" id="KW-0812">Transmembrane</keyword>
<keyword evidence="12" id="KW-1185">Reference proteome</keyword>
<feature type="transmembrane region" description="Helical" evidence="10">
    <location>
        <begin position="337"/>
        <end position="358"/>
    </location>
</feature>
<dbReference type="AlphaFoldDB" id="A0A1G7P2R2"/>
<evidence type="ECO:0000256" key="4">
    <source>
        <dbReference type="ARBA" id="ARBA00022989"/>
    </source>
</evidence>
<dbReference type="CDD" id="cd00400">
    <property type="entry name" value="Voltage_gated_ClC"/>
    <property type="match status" value="1"/>
</dbReference>
<accession>A0A1G7P2R2</accession>
<dbReference type="SUPFAM" id="SSF81340">
    <property type="entry name" value="Clc chloride channel"/>
    <property type="match status" value="1"/>
</dbReference>
<keyword evidence="2" id="KW-0813">Transport</keyword>
<feature type="transmembrane region" description="Helical" evidence="10">
    <location>
        <begin position="269"/>
        <end position="286"/>
    </location>
</feature>
<feature type="transmembrane region" description="Helical" evidence="10">
    <location>
        <begin position="67"/>
        <end position="87"/>
    </location>
</feature>
<evidence type="ECO:0000256" key="2">
    <source>
        <dbReference type="ARBA" id="ARBA00022448"/>
    </source>
</evidence>
<dbReference type="GO" id="GO:0034707">
    <property type="term" value="C:chloride channel complex"/>
    <property type="evidence" value="ECO:0007669"/>
    <property type="project" value="UniProtKB-KW"/>
</dbReference>
<dbReference type="PRINTS" id="PR00762">
    <property type="entry name" value="CLCHANNEL"/>
</dbReference>
<evidence type="ECO:0000256" key="1">
    <source>
        <dbReference type="ARBA" id="ARBA00004141"/>
    </source>
</evidence>
<name>A0A1G7P2R2_9BACT</name>
<evidence type="ECO:0000256" key="9">
    <source>
        <dbReference type="ARBA" id="ARBA00023303"/>
    </source>
</evidence>
<feature type="transmembrane region" description="Helical" evidence="10">
    <location>
        <begin position="237"/>
        <end position="257"/>
    </location>
</feature>
<feature type="transmembrane region" description="Helical" evidence="10">
    <location>
        <begin position="123"/>
        <end position="148"/>
    </location>
</feature>
<dbReference type="InterPro" id="IPR014743">
    <property type="entry name" value="Cl-channel_core"/>
</dbReference>
<feature type="transmembrane region" description="Helical" evidence="10">
    <location>
        <begin position="370"/>
        <end position="393"/>
    </location>
</feature>
<feature type="transmembrane region" description="Helical" evidence="10">
    <location>
        <begin position="168"/>
        <end position="190"/>
    </location>
</feature>
<reference evidence="12" key="1">
    <citation type="submission" date="2016-10" db="EMBL/GenBank/DDBJ databases">
        <authorList>
            <person name="Varghese N."/>
            <person name="Submissions S."/>
        </authorList>
    </citation>
    <scope>NUCLEOTIDE SEQUENCE [LARGE SCALE GENOMIC DNA]</scope>
    <source>
        <strain evidence="12">DSM 25329</strain>
    </source>
</reference>
<keyword evidence="6 10" id="KW-0472">Membrane</keyword>
<dbReference type="InterPro" id="IPR050368">
    <property type="entry name" value="ClC-type_chloride_channel"/>
</dbReference>
<dbReference type="Pfam" id="PF00654">
    <property type="entry name" value="Voltage_CLC"/>
    <property type="match status" value="1"/>
</dbReference>
<keyword evidence="9" id="KW-0407">Ion channel</keyword>